<evidence type="ECO:0000259" key="1">
    <source>
        <dbReference type="PROSITE" id="PS51704"/>
    </source>
</evidence>
<dbReference type="InterPro" id="IPR030395">
    <property type="entry name" value="GP_PDE_dom"/>
</dbReference>
<evidence type="ECO:0000313" key="2">
    <source>
        <dbReference type="EMBL" id="GAA2806886.1"/>
    </source>
</evidence>
<dbReference type="Gene3D" id="3.20.20.190">
    <property type="entry name" value="Phosphatidylinositol (PI) phosphodiesterase"/>
    <property type="match status" value="1"/>
</dbReference>
<evidence type="ECO:0000313" key="3">
    <source>
        <dbReference type="Proteomes" id="UP001500979"/>
    </source>
</evidence>
<dbReference type="SUPFAM" id="SSF51695">
    <property type="entry name" value="PLC-like phosphodiesterases"/>
    <property type="match status" value="1"/>
</dbReference>
<reference evidence="2 3" key="1">
    <citation type="journal article" date="2019" name="Int. J. Syst. Evol. Microbiol.">
        <title>The Global Catalogue of Microorganisms (GCM) 10K type strain sequencing project: providing services to taxonomists for standard genome sequencing and annotation.</title>
        <authorList>
            <consortium name="The Broad Institute Genomics Platform"/>
            <consortium name="The Broad Institute Genome Sequencing Center for Infectious Disease"/>
            <person name="Wu L."/>
            <person name="Ma J."/>
        </authorList>
    </citation>
    <scope>NUCLEOTIDE SEQUENCE [LARGE SCALE GENOMIC DNA]</scope>
    <source>
        <strain evidence="2 3">JCM 9383</strain>
    </source>
</reference>
<dbReference type="Proteomes" id="UP001500979">
    <property type="component" value="Unassembled WGS sequence"/>
</dbReference>
<dbReference type="InterPro" id="IPR017946">
    <property type="entry name" value="PLC-like_Pdiesterase_TIM-brl"/>
</dbReference>
<dbReference type="PANTHER" id="PTHR43805">
    <property type="entry name" value="GLYCEROPHOSPHORYL DIESTER PHOSPHODIESTERASE"/>
    <property type="match status" value="1"/>
</dbReference>
<keyword evidence="3" id="KW-1185">Reference proteome</keyword>
<gene>
    <name evidence="2" type="ORF">GCM10010470_47660</name>
</gene>
<name>A0ABN3VHW5_9PSEU</name>
<dbReference type="Pfam" id="PF03009">
    <property type="entry name" value="GDPD"/>
    <property type="match status" value="1"/>
</dbReference>
<accession>A0ABN3VHW5</accession>
<organism evidence="2 3">
    <name type="scientific">Saccharopolyspora taberi</name>
    <dbReference type="NCBI Taxonomy" id="60895"/>
    <lineage>
        <taxon>Bacteria</taxon>
        <taxon>Bacillati</taxon>
        <taxon>Actinomycetota</taxon>
        <taxon>Actinomycetes</taxon>
        <taxon>Pseudonocardiales</taxon>
        <taxon>Pseudonocardiaceae</taxon>
        <taxon>Saccharopolyspora</taxon>
    </lineage>
</organism>
<comment type="caution">
    <text evidence="2">The sequence shown here is derived from an EMBL/GenBank/DDBJ whole genome shotgun (WGS) entry which is preliminary data.</text>
</comment>
<protein>
    <submittedName>
        <fullName evidence="2">Glycerophosphodiester phosphodiesterase</fullName>
    </submittedName>
</protein>
<dbReference type="PROSITE" id="PS50007">
    <property type="entry name" value="PIPLC_X_DOMAIN"/>
    <property type="match status" value="1"/>
</dbReference>
<sequence length="269" mass="30132">MTHPFLQGPWPRAFAHRGWHVGDLHDRENSLSAFRRAVDEGFRYIETDVHATADGVVVVNHDATLERTTDGRGAIRRLPWRVVGSALIAGEEPVSRLDDVLEELPDAFFNIDVKADSAVQPILKVLAAHNAWDRVCLASFDDRRLDALRRGGGLRLLTSMGQRAATMLWAGSRWGGWPLRSWIEGCAAQVPPRHGRLQVVDPRFLRLAHQWGLEVHAWTVDDAREMTALLDMGVDGLVTDRPDVLREVLRARGQFPEPSQDRLGDPEPS</sequence>
<dbReference type="EMBL" id="BAAAUX010000019">
    <property type="protein sequence ID" value="GAA2806886.1"/>
    <property type="molecule type" value="Genomic_DNA"/>
</dbReference>
<dbReference type="PROSITE" id="PS51704">
    <property type="entry name" value="GP_PDE"/>
    <property type="match status" value="1"/>
</dbReference>
<proteinExistence type="predicted"/>
<feature type="domain" description="GP-PDE" evidence="1">
    <location>
        <begin position="11"/>
        <end position="249"/>
    </location>
</feature>
<dbReference type="PANTHER" id="PTHR43805:SF1">
    <property type="entry name" value="GP-PDE DOMAIN-CONTAINING PROTEIN"/>
    <property type="match status" value="1"/>
</dbReference>